<dbReference type="GO" id="GO:0003697">
    <property type="term" value="F:single-stranded DNA binding"/>
    <property type="evidence" value="ECO:0007669"/>
    <property type="project" value="TreeGrafter"/>
</dbReference>
<proteinExistence type="inferred from homology"/>
<dbReference type="GO" id="GO:0005815">
    <property type="term" value="C:microtubule organizing center"/>
    <property type="evidence" value="ECO:0007669"/>
    <property type="project" value="TreeGrafter"/>
</dbReference>
<dbReference type="GO" id="GO:0000724">
    <property type="term" value="P:double-strand break repair via homologous recombination"/>
    <property type="evidence" value="ECO:0007669"/>
    <property type="project" value="TreeGrafter"/>
</dbReference>
<accession>B4ME51</accession>
<dbReference type="PANTHER" id="PTHR46457:SF1">
    <property type="entry name" value="DNA REPAIR PROTEIN RAD51 HOMOLOG 4"/>
    <property type="match status" value="1"/>
</dbReference>
<keyword evidence="9" id="KW-0539">Nucleus</keyword>
<evidence type="ECO:0000313" key="12">
    <source>
        <dbReference type="EMBL" id="EDW58816.1"/>
    </source>
</evidence>
<comment type="subcellular location">
    <subcellularLocation>
        <location evidence="1">Nucleus</location>
    </subcellularLocation>
</comment>
<dbReference type="KEGG" id="dvi:6635975"/>
<evidence type="ECO:0000256" key="4">
    <source>
        <dbReference type="ARBA" id="ARBA00022763"/>
    </source>
</evidence>
<evidence type="ECO:0000256" key="8">
    <source>
        <dbReference type="ARBA" id="ARBA00023204"/>
    </source>
</evidence>
<dbReference type="GO" id="GO:0016787">
    <property type="term" value="F:hydrolase activity"/>
    <property type="evidence" value="ECO:0007669"/>
    <property type="project" value="UniProtKB-KW"/>
</dbReference>
<keyword evidence="3" id="KW-0547">Nucleotide-binding</keyword>
<dbReference type="InParanoid" id="B4ME51"/>
<keyword evidence="4" id="KW-0227">DNA damage</keyword>
<evidence type="ECO:0000313" key="13">
    <source>
        <dbReference type="Proteomes" id="UP000008792"/>
    </source>
</evidence>
<organism evidence="12 13">
    <name type="scientific">Drosophila virilis</name>
    <name type="common">Fruit fly</name>
    <dbReference type="NCBI Taxonomy" id="7244"/>
    <lineage>
        <taxon>Eukaryota</taxon>
        <taxon>Metazoa</taxon>
        <taxon>Ecdysozoa</taxon>
        <taxon>Arthropoda</taxon>
        <taxon>Hexapoda</taxon>
        <taxon>Insecta</taxon>
        <taxon>Pterygota</taxon>
        <taxon>Neoptera</taxon>
        <taxon>Endopterygota</taxon>
        <taxon>Diptera</taxon>
        <taxon>Brachycera</taxon>
        <taxon>Muscomorpha</taxon>
        <taxon>Ephydroidea</taxon>
        <taxon>Drosophilidae</taxon>
        <taxon>Drosophila</taxon>
    </lineage>
</organism>
<feature type="region of interest" description="Disordered" evidence="10">
    <location>
        <begin position="266"/>
        <end position="290"/>
    </location>
</feature>
<dbReference type="SMR" id="B4ME51"/>
<dbReference type="InterPro" id="IPR051988">
    <property type="entry name" value="HRR_RAD51_Paralog"/>
</dbReference>
<evidence type="ECO:0000256" key="5">
    <source>
        <dbReference type="ARBA" id="ARBA00022840"/>
    </source>
</evidence>
<keyword evidence="6" id="KW-0238">DNA-binding</keyword>
<dbReference type="PhylomeDB" id="B4ME51"/>
<evidence type="ECO:0000256" key="3">
    <source>
        <dbReference type="ARBA" id="ARBA00022741"/>
    </source>
</evidence>
<dbReference type="Proteomes" id="UP000008792">
    <property type="component" value="Unassembled WGS sequence"/>
</dbReference>
<evidence type="ECO:0000256" key="1">
    <source>
        <dbReference type="ARBA" id="ARBA00004123"/>
    </source>
</evidence>
<dbReference type="Gene3D" id="3.40.50.300">
    <property type="entry name" value="P-loop containing nucleotide triphosphate hydrolases"/>
    <property type="match status" value="1"/>
</dbReference>
<dbReference type="EMBL" id="CH940662">
    <property type="protein sequence ID" value="EDW58816.1"/>
    <property type="molecule type" value="Genomic_DNA"/>
</dbReference>
<keyword evidence="5" id="KW-0067">ATP-binding</keyword>
<dbReference type="GO" id="GO:0033063">
    <property type="term" value="C:Rad51B-Rad51C-Rad51D-XRCC2 complex"/>
    <property type="evidence" value="ECO:0007669"/>
    <property type="project" value="TreeGrafter"/>
</dbReference>
<dbReference type="GO" id="GO:0005524">
    <property type="term" value="F:ATP binding"/>
    <property type="evidence" value="ECO:0007669"/>
    <property type="project" value="UniProtKB-KW"/>
</dbReference>
<protein>
    <recommendedName>
        <fullName evidence="11">RecA family profile 1 domain-containing protein</fullName>
    </recommendedName>
</protein>
<dbReference type="GO" id="GO:0140664">
    <property type="term" value="F:ATP-dependent DNA damage sensor activity"/>
    <property type="evidence" value="ECO:0007669"/>
    <property type="project" value="InterPro"/>
</dbReference>
<dbReference type="PANTHER" id="PTHR46457">
    <property type="entry name" value="DNA REPAIR PROTEIN RAD51 HOMOLOG 4"/>
    <property type="match status" value="1"/>
</dbReference>
<dbReference type="OMA" id="CKRIQDM"/>
<dbReference type="GO" id="GO:0000400">
    <property type="term" value="F:four-way junction DNA binding"/>
    <property type="evidence" value="ECO:0007669"/>
    <property type="project" value="TreeGrafter"/>
</dbReference>
<dbReference type="STRING" id="7244.B4ME51"/>
<dbReference type="HOGENOM" id="CLU_068541_0_0_1"/>
<dbReference type="GO" id="GO:0007131">
    <property type="term" value="P:reciprocal meiotic recombination"/>
    <property type="evidence" value="ECO:0007669"/>
    <property type="project" value="TreeGrafter"/>
</dbReference>
<dbReference type="PROSITE" id="PS50162">
    <property type="entry name" value="RECA_2"/>
    <property type="match status" value="1"/>
</dbReference>
<dbReference type="InterPro" id="IPR047323">
    <property type="entry name" value="Rad51D_C"/>
</dbReference>
<evidence type="ECO:0000259" key="11">
    <source>
        <dbReference type="PROSITE" id="PS50162"/>
    </source>
</evidence>
<keyword evidence="7" id="KW-0233">DNA recombination</keyword>
<dbReference type="CDD" id="cd19489">
    <property type="entry name" value="Rad51D"/>
    <property type="match status" value="1"/>
</dbReference>
<evidence type="ECO:0000256" key="10">
    <source>
        <dbReference type="SAM" id="MobiDB-lite"/>
    </source>
</evidence>
<sequence length="352" mass="39279">MEDKRELRSLLLATKTGKQLSEYHIKLLQKQNISTAEEFIDADNVHTILALASDTTEEIKRELLNLYVGRIKFKTLYQSQPINYSTGIEDLDKLLDSIGQPFRPGRVWELIGDNDVGKTELLHTLAVNFVCKYGEQQQVLFVDTNLDFDSERLEEILLERKQLSEAAIDRSLDAINVVQATTAESLIAALAALLEKLASPNAKFEAVSRIKVVLIDSLTACYILYRSSYGRNKGRRFLTELAMIIRKLAVQHGIAFIIGNMTFSPDDETNDMGEDEDVDNEGGSTQKSTDAQEDCSFLGDYWCSVCTLTLVLELPDESHCDGDGLRLLKVLNNNFGISDGSCLLRITDAGVI</sequence>
<evidence type="ECO:0000256" key="2">
    <source>
        <dbReference type="ARBA" id="ARBA00007095"/>
    </source>
</evidence>
<dbReference type="InterPro" id="IPR013632">
    <property type="entry name" value="Rad51_C"/>
</dbReference>
<reference evidence="12 13" key="1">
    <citation type="journal article" date="2007" name="Nature">
        <title>Evolution of genes and genomes on the Drosophila phylogeny.</title>
        <authorList>
            <consortium name="Drosophila 12 Genomes Consortium"/>
            <person name="Clark A.G."/>
            <person name="Eisen M.B."/>
            <person name="Smith D.R."/>
            <person name="Bergman C.M."/>
            <person name="Oliver B."/>
            <person name="Markow T.A."/>
            <person name="Kaufman T.C."/>
            <person name="Kellis M."/>
            <person name="Gelbart W."/>
            <person name="Iyer V.N."/>
            <person name="Pollard D.A."/>
            <person name="Sackton T.B."/>
            <person name="Larracuente A.M."/>
            <person name="Singh N.D."/>
            <person name="Abad J.P."/>
            <person name="Abt D.N."/>
            <person name="Adryan B."/>
            <person name="Aguade M."/>
            <person name="Akashi H."/>
            <person name="Anderson W.W."/>
            <person name="Aquadro C.F."/>
            <person name="Ardell D.H."/>
            <person name="Arguello R."/>
            <person name="Artieri C.G."/>
            <person name="Barbash D.A."/>
            <person name="Barker D."/>
            <person name="Barsanti P."/>
            <person name="Batterham P."/>
            <person name="Batzoglou S."/>
            <person name="Begun D."/>
            <person name="Bhutkar A."/>
            <person name="Blanco E."/>
            <person name="Bosak S.A."/>
            <person name="Bradley R.K."/>
            <person name="Brand A.D."/>
            <person name="Brent M.R."/>
            <person name="Brooks A.N."/>
            <person name="Brown R.H."/>
            <person name="Butlin R.K."/>
            <person name="Caggese C."/>
            <person name="Calvi B.R."/>
            <person name="Bernardo de Carvalho A."/>
            <person name="Caspi A."/>
            <person name="Castrezana S."/>
            <person name="Celniker S.E."/>
            <person name="Chang J.L."/>
            <person name="Chapple C."/>
            <person name="Chatterji S."/>
            <person name="Chinwalla A."/>
            <person name="Civetta A."/>
            <person name="Clifton S.W."/>
            <person name="Comeron J.M."/>
            <person name="Costello J.C."/>
            <person name="Coyne J.A."/>
            <person name="Daub J."/>
            <person name="David R.G."/>
            <person name="Delcher A.L."/>
            <person name="Delehaunty K."/>
            <person name="Do C.B."/>
            <person name="Ebling H."/>
            <person name="Edwards K."/>
            <person name="Eickbush T."/>
            <person name="Evans J.D."/>
            <person name="Filipski A."/>
            <person name="Findeiss S."/>
            <person name="Freyhult E."/>
            <person name="Fulton L."/>
            <person name="Fulton R."/>
            <person name="Garcia A.C."/>
            <person name="Gardiner A."/>
            <person name="Garfield D.A."/>
            <person name="Garvin B.E."/>
            <person name="Gibson G."/>
            <person name="Gilbert D."/>
            <person name="Gnerre S."/>
            <person name="Godfrey J."/>
            <person name="Good R."/>
            <person name="Gotea V."/>
            <person name="Gravely B."/>
            <person name="Greenberg A.J."/>
            <person name="Griffiths-Jones S."/>
            <person name="Gross S."/>
            <person name="Guigo R."/>
            <person name="Gustafson E.A."/>
            <person name="Haerty W."/>
            <person name="Hahn M.W."/>
            <person name="Halligan D.L."/>
            <person name="Halpern A.L."/>
            <person name="Halter G.M."/>
            <person name="Han M.V."/>
            <person name="Heger A."/>
            <person name="Hillier L."/>
            <person name="Hinrichs A.S."/>
            <person name="Holmes I."/>
            <person name="Hoskins R.A."/>
            <person name="Hubisz M.J."/>
            <person name="Hultmark D."/>
            <person name="Huntley M.A."/>
            <person name="Jaffe D.B."/>
            <person name="Jagadeeshan S."/>
            <person name="Jeck W.R."/>
            <person name="Johnson J."/>
            <person name="Jones C.D."/>
            <person name="Jordan W.C."/>
            <person name="Karpen G.H."/>
            <person name="Kataoka E."/>
            <person name="Keightley P.D."/>
            <person name="Kheradpour P."/>
            <person name="Kirkness E.F."/>
            <person name="Koerich L.B."/>
            <person name="Kristiansen K."/>
            <person name="Kudrna D."/>
            <person name="Kulathinal R.J."/>
            <person name="Kumar S."/>
            <person name="Kwok R."/>
            <person name="Lander E."/>
            <person name="Langley C.H."/>
            <person name="Lapoint R."/>
            <person name="Lazzaro B.P."/>
            <person name="Lee S.J."/>
            <person name="Levesque L."/>
            <person name="Li R."/>
            <person name="Lin C.F."/>
            <person name="Lin M.F."/>
            <person name="Lindblad-Toh K."/>
            <person name="Llopart A."/>
            <person name="Long M."/>
            <person name="Low L."/>
            <person name="Lozovsky E."/>
            <person name="Lu J."/>
            <person name="Luo M."/>
            <person name="Machado C.A."/>
            <person name="Makalowski W."/>
            <person name="Marzo M."/>
            <person name="Matsuda M."/>
            <person name="Matzkin L."/>
            <person name="McAllister B."/>
            <person name="McBride C.S."/>
            <person name="McKernan B."/>
            <person name="McKernan K."/>
            <person name="Mendez-Lago M."/>
            <person name="Minx P."/>
            <person name="Mollenhauer M.U."/>
            <person name="Montooth K."/>
            <person name="Mount S.M."/>
            <person name="Mu X."/>
            <person name="Myers E."/>
            <person name="Negre B."/>
            <person name="Newfeld S."/>
            <person name="Nielsen R."/>
            <person name="Noor M.A."/>
            <person name="O'Grady P."/>
            <person name="Pachter L."/>
            <person name="Papaceit M."/>
            <person name="Parisi M.J."/>
            <person name="Parisi M."/>
            <person name="Parts L."/>
            <person name="Pedersen J.S."/>
            <person name="Pesole G."/>
            <person name="Phillippy A.M."/>
            <person name="Ponting C.P."/>
            <person name="Pop M."/>
            <person name="Porcelli D."/>
            <person name="Powell J.R."/>
            <person name="Prohaska S."/>
            <person name="Pruitt K."/>
            <person name="Puig M."/>
            <person name="Quesneville H."/>
            <person name="Ram K.R."/>
            <person name="Rand D."/>
            <person name="Rasmussen M.D."/>
            <person name="Reed L.K."/>
            <person name="Reenan R."/>
            <person name="Reily A."/>
            <person name="Remington K.A."/>
            <person name="Rieger T.T."/>
            <person name="Ritchie M.G."/>
            <person name="Robin C."/>
            <person name="Rogers Y.H."/>
            <person name="Rohde C."/>
            <person name="Rozas J."/>
            <person name="Rubenfield M.J."/>
            <person name="Ruiz A."/>
            <person name="Russo S."/>
            <person name="Salzberg S.L."/>
            <person name="Sanchez-Gracia A."/>
            <person name="Saranga D.J."/>
            <person name="Sato H."/>
            <person name="Schaeffer S.W."/>
            <person name="Schatz M.C."/>
            <person name="Schlenke T."/>
            <person name="Schwartz R."/>
            <person name="Segarra C."/>
            <person name="Singh R.S."/>
            <person name="Sirot L."/>
            <person name="Sirota M."/>
            <person name="Sisneros N.B."/>
            <person name="Smith C.D."/>
            <person name="Smith T.F."/>
            <person name="Spieth J."/>
            <person name="Stage D.E."/>
            <person name="Stark A."/>
            <person name="Stephan W."/>
            <person name="Strausberg R.L."/>
            <person name="Strempel S."/>
            <person name="Sturgill D."/>
            <person name="Sutton G."/>
            <person name="Sutton G.G."/>
            <person name="Tao W."/>
            <person name="Teichmann S."/>
            <person name="Tobari Y.N."/>
            <person name="Tomimura Y."/>
            <person name="Tsolas J.M."/>
            <person name="Valente V.L."/>
            <person name="Venter E."/>
            <person name="Venter J.C."/>
            <person name="Vicario S."/>
            <person name="Vieira F.G."/>
            <person name="Vilella A.J."/>
            <person name="Villasante A."/>
            <person name="Walenz B."/>
            <person name="Wang J."/>
            <person name="Wasserman M."/>
            <person name="Watts T."/>
            <person name="Wilson D."/>
            <person name="Wilson R.K."/>
            <person name="Wing R.A."/>
            <person name="Wolfner M.F."/>
            <person name="Wong A."/>
            <person name="Wong G.K."/>
            <person name="Wu C.I."/>
            <person name="Wu G."/>
            <person name="Yamamoto D."/>
            <person name="Yang H.P."/>
            <person name="Yang S.P."/>
            <person name="Yorke J.A."/>
            <person name="Yoshida K."/>
            <person name="Zdobnov E."/>
            <person name="Zhang P."/>
            <person name="Zhang Y."/>
            <person name="Zimin A.V."/>
            <person name="Baldwin J."/>
            <person name="Abdouelleil A."/>
            <person name="Abdulkadir J."/>
            <person name="Abebe A."/>
            <person name="Abera B."/>
            <person name="Abreu J."/>
            <person name="Acer S.C."/>
            <person name="Aftuck L."/>
            <person name="Alexander A."/>
            <person name="An P."/>
            <person name="Anderson E."/>
            <person name="Anderson S."/>
            <person name="Arachi H."/>
            <person name="Azer M."/>
            <person name="Bachantsang P."/>
            <person name="Barry A."/>
            <person name="Bayul T."/>
            <person name="Berlin A."/>
            <person name="Bessette D."/>
            <person name="Bloom T."/>
            <person name="Blye J."/>
            <person name="Boguslavskiy L."/>
            <person name="Bonnet C."/>
            <person name="Boukhgalter B."/>
            <person name="Bourzgui I."/>
            <person name="Brown A."/>
            <person name="Cahill P."/>
            <person name="Channer S."/>
            <person name="Cheshatsang Y."/>
            <person name="Chuda L."/>
            <person name="Citroen M."/>
            <person name="Collymore A."/>
            <person name="Cooke P."/>
            <person name="Costello M."/>
            <person name="D'Aco K."/>
            <person name="Daza R."/>
            <person name="De Haan G."/>
            <person name="DeGray S."/>
            <person name="DeMaso C."/>
            <person name="Dhargay N."/>
            <person name="Dooley K."/>
            <person name="Dooley E."/>
            <person name="Doricent M."/>
            <person name="Dorje P."/>
            <person name="Dorjee K."/>
            <person name="Dupes A."/>
            <person name="Elong R."/>
            <person name="Falk J."/>
            <person name="Farina A."/>
            <person name="Faro S."/>
            <person name="Ferguson D."/>
            <person name="Fisher S."/>
            <person name="Foley C.D."/>
            <person name="Franke A."/>
            <person name="Friedrich D."/>
            <person name="Gadbois L."/>
            <person name="Gearin G."/>
            <person name="Gearin C.R."/>
            <person name="Giannoukos G."/>
            <person name="Goode T."/>
            <person name="Graham J."/>
            <person name="Grandbois E."/>
            <person name="Grewal S."/>
            <person name="Gyaltsen K."/>
            <person name="Hafez N."/>
            <person name="Hagos B."/>
            <person name="Hall J."/>
            <person name="Henson C."/>
            <person name="Hollinger A."/>
            <person name="Honan T."/>
            <person name="Huard M.D."/>
            <person name="Hughes L."/>
            <person name="Hurhula B."/>
            <person name="Husby M.E."/>
            <person name="Kamat A."/>
            <person name="Kanga B."/>
            <person name="Kashin S."/>
            <person name="Khazanovich D."/>
            <person name="Kisner P."/>
            <person name="Lance K."/>
            <person name="Lara M."/>
            <person name="Lee W."/>
            <person name="Lennon N."/>
            <person name="Letendre F."/>
            <person name="LeVine R."/>
            <person name="Lipovsky A."/>
            <person name="Liu X."/>
            <person name="Liu J."/>
            <person name="Liu S."/>
            <person name="Lokyitsang T."/>
            <person name="Lokyitsang Y."/>
            <person name="Lubonja R."/>
            <person name="Lui A."/>
            <person name="MacDonald P."/>
            <person name="Magnisalis V."/>
            <person name="Maru K."/>
            <person name="Matthews C."/>
            <person name="McCusker W."/>
            <person name="McDonough S."/>
            <person name="Mehta T."/>
            <person name="Meldrim J."/>
            <person name="Meneus L."/>
            <person name="Mihai O."/>
            <person name="Mihalev A."/>
            <person name="Mihova T."/>
            <person name="Mittelman R."/>
            <person name="Mlenga V."/>
            <person name="Montmayeur A."/>
            <person name="Mulrain L."/>
            <person name="Navidi A."/>
            <person name="Naylor J."/>
            <person name="Negash T."/>
            <person name="Nguyen T."/>
            <person name="Nguyen N."/>
            <person name="Nicol R."/>
            <person name="Norbu C."/>
            <person name="Norbu N."/>
            <person name="Novod N."/>
            <person name="O'Neill B."/>
            <person name="Osman S."/>
            <person name="Markiewicz E."/>
            <person name="Oyono O.L."/>
            <person name="Patti C."/>
            <person name="Phunkhang P."/>
            <person name="Pierre F."/>
            <person name="Priest M."/>
            <person name="Raghuraman S."/>
            <person name="Rege F."/>
            <person name="Reyes R."/>
            <person name="Rise C."/>
            <person name="Rogov P."/>
            <person name="Ross K."/>
            <person name="Ryan E."/>
            <person name="Settipalli S."/>
            <person name="Shea T."/>
            <person name="Sherpa N."/>
            <person name="Shi L."/>
            <person name="Shih D."/>
            <person name="Sparrow T."/>
            <person name="Spaulding J."/>
            <person name="Stalker J."/>
            <person name="Stange-Thomann N."/>
            <person name="Stavropoulos S."/>
            <person name="Stone C."/>
            <person name="Strader C."/>
            <person name="Tesfaye S."/>
            <person name="Thomson T."/>
            <person name="Thoulutsang Y."/>
            <person name="Thoulutsang D."/>
            <person name="Topham K."/>
            <person name="Topping I."/>
            <person name="Tsamla T."/>
            <person name="Vassiliev H."/>
            <person name="Vo A."/>
            <person name="Wangchuk T."/>
            <person name="Wangdi T."/>
            <person name="Weiand M."/>
            <person name="Wilkinson J."/>
            <person name="Wilson A."/>
            <person name="Yadav S."/>
            <person name="Young G."/>
            <person name="Yu Q."/>
            <person name="Zembek L."/>
            <person name="Zhong D."/>
            <person name="Zimmer A."/>
            <person name="Zwirko Z."/>
            <person name="Jaffe D.B."/>
            <person name="Alvarez P."/>
            <person name="Brockman W."/>
            <person name="Butler J."/>
            <person name="Chin C."/>
            <person name="Gnerre S."/>
            <person name="Grabherr M."/>
            <person name="Kleber M."/>
            <person name="Mauceli E."/>
            <person name="MacCallum I."/>
        </authorList>
    </citation>
    <scope>NUCLEOTIDE SEQUENCE [LARGE SCALE GENOMIC DNA]</scope>
    <source>
        <strain evidence="13">Tucson 15010-1051.87</strain>
    </source>
</reference>
<dbReference type="Pfam" id="PF08423">
    <property type="entry name" value="Rad51"/>
    <property type="match status" value="1"/>
</dbReference>
<evidence type="ECO:0000256" key="9">
    <source>
        <dbReference type="ARBA" id="ARBA00023242"/>
    </source>
</evidence>
<dbReference type="FunCoup" id="B4ME51">
    <property type="interactions" value="673"/>
</dbReference>
<dbReference type="eggNOG" id="KOG1433">
    <property type="taxonomic scope" value="Eukaryota"/>
</dbReference>
<feature type="compositionally biased region" description="Acidic residues" evidence="10">
    <location>
        <begin position="266"/>
        <end position="280"/>
    </location>
</feature>
<gene>
    <name evidence="12" type="primary">Dvir\GJ17534</name>
    <name evidence="12" type="ORF">Dvir_GJ17534</name>
</gene>
<keyword evidence="12" id="KW-0378">Hydrolase</keyword>
<dbReference type="GO" id="GO:0005657">
    <property type="term" value="C:replication fork"/>
    <property type="evidence" value="ECO:0007669"/>
    <property type="project" value="TreeGrafter"/>
</dbReference>
<dbReference type="OrthoDB" id="336321at2759"/>
<keyword evidence="8" id="KW-0234">DNA repair</keyword>
<keyword evidence="13" id="KW-1185">Reference proteome</keyword>
<dbReference type="GO" id="GO:0042148">
    <property type="term" value="P:DNA strand invasion"/>
    <property type="evidence" value="ECO:0007669"/>
    <property type="project" value="TreeGrafter"/>
</dbReference>
<dbReference type="GO" id="GO:0000723">
    <property type="term" value="P:telomere maintenance"/>
    <property type="evidence" value="ECO:0007669"/>
    <property type="project" value="TreeGrafter"/>
</dbReference>
<evidence type="ECO:0000256" key="6">
    <source>
        <dbReference type="ARBA" id="ARBA00023125"/>
    </source>
</evidence>
<dbReference type="SUPFAM" id="SSF52540">
    <property type="entry name" value="P-loop containing nucleoside triphosphate hydrolases"/>
    <property type="match status" value="1"/>
</dbReference>
<dbReference type="AlphaFoldDB" id="B4ME51"/>
<evidence type="ECO:0000256" key="7">
    <source>
        <dbReference type="ARBA" id="ARBA00023172"/>
    </source>
</evidence>
<name>B4ME51_DROVI</name>
<feature type="domain" description="RecA family profile 1" evidence="11">
    <location>
        <begin position="80"/>
        <end position="262"/>
    </location>
</feature>
<comment type="similarity">
    <text evidence="2">Belongs to the RecA family. RAD51 subfamily.</text>
</comment>
<dbReference type="InterPro" id="IPR027417">
    <property type="entry name" value="P-loop_NTPase"/>
</dbReference>
<dbReference type="InterPro" id="IPR020588">
    <property type="entry name" value="RecA_ATP-bd"/>
</dbReference>